<feature type="transmembrane region" description="Helical" evidence="1">
    <location>
        <begin position="29"/>
        <end position="51"/>
    </location>
</feature>
<dbReference type="InterPro" id="IPR009883">
    <property type="entry name" value="YgfX"/>
</dbReference>
<dbReference type="RefSeq" id="WP_183909753.1">
    <property type="nucleotide sequence ID" value="NZ_JACHXZ010000002.1"/>
</dbReference>
<keyword evidence="3" id="KW-1185">Reference proteome</keyword>
<keyword evidence="1" id="KW-0472">Membrane</keyword>
<gene>
    <name evidence="2" type="ORF">FHS30_001443</name>
</gene>
<evidence type="ECO:0008006" key="4">
    <source>
        <dbReference type="Google" id="ProtNLM"/>
    </source>
</evidence>
<evidence type="ECO:0000313" key="3">
    <source>
        <dbReference type="Proteomes" id="UP000559987"/>
    </source>
</evidence>
<dbReference type="EMBL" id="JACHXZ010000002">
    <property type="protein sequence ID" value="MBB3168259.1"/>
    <property type="molecule type" value="Genomic_DNA"/>
</dbReference>
<dbReference type="Proteomes" id="UP000559987">
    <property type="component" value="Unassembled WGS sequence"/>
</dbReference>
<organism evidence="2 3">
    <name type="scientific">Simiduia aestuariiviva</name>
    <dbReference type="NCBI Taxonomy" id="1510459"/>
    <lineage>
        <taxon>Bacteria</taxon>
        <taxon>Pseudomonadati</taxon>
        <taxon>Pseudomonadota</taxon>
        <taxon>Gammaproteobacteria</taxon>
        <taxon>Cellvibrionales</taxon>
        <taxon>Cellvibrionaceae</taxon>
        <taxon>Simiduia</taxon>
    </lineage>
</organism>
<comment type="caution">
    <text evidence="2">The sequence shown here is derived from an EMBL/GenBank/DDBJ whole genome shotgun (WGS) entry which is preliminary data.</text>
</comment>
<keyword evidence="1" id="KW-1133">Transmembrane helix</keyword>
<reference evidence="2 3" key="1">
    <citation type="submission" date="2020-08" db="EMBL/GenBank/DDBJ databases">
        <title>Genomic Encyclopedia of Type Strains, Phase III (KMG-III): the genomes of soil and plant-associated and newly described type strains.</title>
        <authorList>
            <person name="Whitman W."/>
        </authorList>
    </citation>
    <scope>NUCLEOTIDE SEQUENCE [LARGE SCALE GENOMIC DNA]</scope>
    <source>
        <strain evidence="2 3">CECT 8571</strain>
    </source>
</reference>
<feature type="transmembrane region" description="Helical" evidence="1">
    <location>
        <begin position="57"/>
        <end position="80"/>
    </location>
</feature>
<proteinExistence type="predicted"/>
<evidence type="ECO:0000256" key="1">
    <source>
        <dbReference type="SAM" id="Phobius"/>
    </source>
</evidence>
<accession>A0A839UP17</accession>
<sequence>MSKSSAITLGYKRKADPLLFRLSSGRLEYAYKCVLWIICQWLPLIALVFWLREREVYPLTYLAVAHWPWLLVVLLSALLLGSWRWLRAPFNGATATLFLRKNEAGYWLGSHSEWQPLALCGEQLIAPWVVVLGVRSQVDERHYTLWLWADGDNADAHRQLRVALNQGR</sequence>
<protein>
    <recommendedName>
        <fullName evidence="4">Toxin CptA</fullName>
    </recommendedName>
</protein>
<evidence type="ECO:0000313" key="2">
    <source>
        <dbReference type="EMBL" id="MBB3168259.1"/>
    </source>
</evidence>
<dbReference type="Pfam" id="PF07254">
    <property type="entry name" value="Cpta_toxin"/>
    <property type="match status" value="1"/>
</dbReference>
<dbReference type="AlphaFoldDB" id="A0A839UP17"/>
<name>A0A839UP17_9GAMM</name>
<keyword evidence="1" id="KW-0812">Transmembrane</keyword>